<keyword evidence="5 8" id="KW-1133">Transmembrane helix</keyword>
<dbReference type="InterPro" id="IPR013122">
    <property type="entry name" value="PKD1_2_channel"/>
</dbReference>
<feature type="transmembrane region" description="Helical" evidence="8">
    <location>
        <begin position="1409"/>
        <end position="1434"/>
    </location>
</feature>
<dbReference type="InterPro" id="IPR051223">
    <property type="entry name" value="Polycystin"/>
</dbReference>
<comment type="caution">
    <text evidence="10">The sequence shown here is derived from an EMBL/GenBank/DDBJ whole genome shotgun (WGS) entry which is preliminary data.</text>
</comment>
<keyword evidence="3 8" id="KW-0812">Transmembrane</keyword>
<dbReference type="InterPro" id="IPR036392">
    <property type="entry name" value="PLAT/LH2_dom_sf"/>
</dbReference>
<feature type="transmembrane region" description="Helical" evidence="8">
    <location>
        <begin position="853"/>
        <end position="877"/>
    </location>
</feature>
<dbReference type="PANTHER" id="PTHR10877:SF194">
    <property type="entry name" value="LOCATION OF VULVA DEFECTIVE 1"/>
    <property type="match status" value="1"/>
</dbReference>
<keyword evidence="6 8" id="KW-0472">Membrane</keyword>
<evidence type="ECO:0000256" key="8">
    <source>
        <dbReference type="SAM" id="Phobius"/>
    </source>
</evidence>
<evidence type="ECO:0000259" key="9">
    <source>
        <dbReference type="PROSITE" id="PS50095"/>
    </source>
</evidence>
<dbReference type="InterPro" id="IPR001024">
    <property type="entry name" value="PLAT/LH2_dom"/>
</dbReference>
<dbReference type="InterPro" id="IPR046791">
    <property type="entry name" value="Polycystin_dom"/>
</dbReference>
<dbReference type="Pfam" id="PF01477">
    <property type="entry name" value="PLAT"/>
    <property type="match status" value="1"/>
</dbReference>
<accession>A0AA36H3Z8</accession>
<dbReference type="SMART" id="SM00308">
    <property type="entry name" value="LH2"/>
    <property type="match status" value="1"/>
</dbReference>
<feature type="transmembrane region" description="Helical" evidence="8">
    <location>
        <begin position="1349"/>
        <end position="1370"/>
    </location>
</feature>
<feature type="transmembrane region" description="Helical" evidence="8">
    <location>
        <begin position="720"/>
        <end position="742"/>
    </location>
</feature>
<evidence type="ECO:0000256" key="3">
    <source>
        <dbReference type="ARBA" id="ARBA00022692"/>
    </source>
</evidence>
<dbReference type="GO" id="GO:0050982">
    <property type="term" value="P:detection of mechanical stimulus"/>
    <property type="evidence" value="ECO:0007669"/>
    <property type="project" value="TreeGrafter"/>
</dbReference>
<feature type="transmembrane region" description="Helical" evidence="8">
    <location>
        <begin position="944"/>
        <end position="961"/>
    </location>
</feature>
<keyword evidence="4" id="KW-0732">Signal</keyword>
<sequence>MSIIFRTVLNFGLGQEAVVEGGKIIRNQTDGYVIRGGKVSGTAPNAIASVQSLLNQNTQKLITNILENSTKFLQEHGKELTPKQLNETSTSVLNVIGSLTQTIHTTFENPLTADLKKNLEEEDLNFDEIFNILPEDARDIRYVESYSDEEWAAEATKLVQTNLGKRMAAQMQSLMHTLEDAYANQAIENNNLPYRHSVSEGGNTIVISVGKASDLLRKKYYCGDWKVKFPPTTADLNTNLTDDDIFRIGIWCYDKNPYVYAENFDALITSGALEVHLKDLEGHIFPVENARKTINITKRDPALASPFSTTIYKPFESYQILDIHTFQTIAWNVSIFIEIRPTMVQDFDNKEAYVFLSYQRLPGPLSHDHSFMYHLDYIDKHSTNHIHVPANHLVNKTGLFYLGIGVVDTTGQNCVHFDPPSGISSEWCFVRDIRFEIAVKAMTKGCYRFENDTRFGNRFIEIGSYLGDTTIECETTHLSIFSVGLFNLDVDTDFKYQYIADHREQHIASTMIVIVMTVHMLIVMIFAINYELMEGDQGFLFNMADNVNCDLYHYIVAVETGYRMYAGTDSRIFITLYGTEADEMTRELSSPLFDKNSAVFTWGSTARFLLKTPWSLGDIRYVRVWVDNSGRGHRESWYCNRIFIKDLHTGSIYRFPIHDWLGQCMAEGASERLSAAETNPSMLNDCMSIHMLAETISYIAMYTGGGLRTRQRISRCSHGLSVLIAQLFLCLLNWAICSIEGYAGRSKFEQNAFGFTLSLRDVVFSAFLFIAILPFTSLLPYIKSRFASYDEHDEIEVMKRRDPNVKLPPCWPCGWRELFHLALTWIVIGFFITDVCLTSRMSEDASTAFTRRYFIGLVMWIVVTEPLKGMLCAYIILRKRPDHFISCDFDEAILPLGYGGSLPAPPECLKNNVVGTTESDLKQLKDNKDKKTREELFFETMRDMAFLLVSLVIIMGLVYYHRDRHGFYYQQQVRSLLNLDQIPYGPIAFESINQVDHFWKWSKESLAPALLAKWYDGQKAWAMRGFANDKVSRAMGIGHIRQIRTLPSKCNTAAQLARYFSNCSKDISFSTEDRTPQYARGWKPYVKKVDEEAPREYKYQTAEELQSTTVDGKIRSYDGGGYSVLLKGTPAQIVDALSTLQRDNWIDVNTRAIIVEISLYNAQVNYFAVVELVVEMPAEGYLLPSSWVESVRLIREQNVDGGMIVLFEYLYICFAVLSFLRYTYVYIGNMIKACASISSKWNPVKIFLFIFLGRFWDLLDFLVGILGICSVFAYFWREKHISKALDEFAASNGNAYINLSIQRNLELFFSYCVAGVVFFISCKMIKILRFNRRIAILADTLNYAGMSMIDFAVVFVIIFCAFNASLYLLLWDKFESYKSVVATFETTTAGMLGKFVVADMFKITMLASIIFMIFMYCSTLFLMNIFVMIILFEFEEVRNDSSRQTNTYDILDHIQTKILRSMGMFGRENMPACYVQDSMKDYEMLNTLQAKAELLLHRVRRWQIEDDDDFVVPPPRAQDVPDRLSFDIF</sequence>
<dbReference type="Gene3D" id="2.60.60.20">
    <property type="entry name" value="PLAT/LH2 domain"/>
    <property type="match status" value="1"/>
</dbReference>
<dbReference type="Proteomes" id="UP001176961">
    <property type="component" value="Unassembled WGS sequence"/>
</dbReference>
<feature type="transmembrane region" description="Helical" evidence="8">
    <location>
        <begin position="762"/>
        <end position="782"/>
    </location>
</feature>
<protein>
    <recommendedName>
        <fullName evidence="9">PLAT domain-containing protein</fullName>
    </recommendedName>
</protein>
<evidence type="ECO:0000313" key="10">
    <source>
        <dbReference type="EMBL" id="CAJ0603330.1"/>
    </source>
</evidence>
<evidence type="ECO:0000256" key="5">
    <source>
        <dbReference type="ARBA" id="ARBA00022989"/>
    </source>
</evidence>
<dbReference type="GO" id="GO:0005262">
    <property type="term" value="F:calcium channel activity"/>
    <property type="evidence" value="ECO:0007669"/>
    <property type="project" value="TreeGrafter"/>
</dbReference>
<dbReference type="Pfam" id="PF20519">
    <property type="entry name" value="Polycystin_dom"/>
    <property type="match status" value="1"/>
</dbReference>
<evidence type="ECO:0000256" key="7">
    <source>
        <dbReference type="PROSITE-ProRule" id="PRU00152"/>
    </source>
</evidence>
<gene>
    <name evidence="10" type="ORF">CYNAS_LOCUS15313</name>
</gene>
<dbReference type="GO" id="GO:0016020">
    <property type="term" value="C:membrane"/>
    <property type="evidence" value="ECO:0007669"/>
    <property type="project" value="UniProtKB-SubCell"/>
</dbReference>
<feature type="transmembrane region" description="Helical" evidence="8">
    <location>
        <begin position="507"/>
        <end position="528"/>
    </location>
</feature>
<comment type="subcellular location">
    <subcellularLocation>
        <location evidence="1">Membrane</location>
        <topology evidence="1">Multi-pass membrane protein</topology>
    </subcellularLocation>
</comment>
<reference evidence="10" key="1">
    <citation type="submission" date="2023-07" db="EMBL/GenBank/DDBJ databases">
        <authorList>
            <consortium name="CYATHOMIX"/>
        </authorList>
    </citation>
    <scope>NUCLEOTIDE SEQUENCE</scope>
    <source>
        <strain evidence="10">N/A</strain>
    </source>
</reference>
<name>A0AA36H3Z8_CYLNA</name>
<keyword evidence="11" id="KW-1185">Reference proteome</keyword>
<dbReference type="SUPFAM" id="SSF49723">
    <property type="entry name" value="Lipase/lipooxygenase domain (PLAT/LH2 domain)"/>
    <property type="match status" value="1"/>
</dbReference>
<evidence type="ECO:0000256" key="6">
    <source>
        <dbReference type="ARBA" id="ARBA00023136"/>
    </source>
</evidence>
<comment type="caution">
    <text evidence="7">Lacks conserved residue(s) required for the propagation of feature annotation.</text>
</comment>
<evidence type="ECO:0000313" key="11">
    <source>
        <dbReference type="Proteomes" id="UP001176961"/>
    </source>
</evidence>
<comment type="similarity">
    <text evidence="2">Belongs to the polycystin family.</text>
</comment>
<dbReference type="Pfam" id="PF08016">
    <property type="entry name" value="PKD_channel"/>
    <property type="match status" value="1"/>
</dbReference>
<evidence type="ECO:0000256" key="1">
    <source>
        <dbReference type="ARBA" id="ARBA00004141"/>
    </source>
</evidence>
<evidence type="ECO:0000256" key="4">
    <source>
        <dbReference type="ARBA" id="ARBA00022729"/>
    </source>
</evidence>
<feature type="transmembrane region" description="Helical" evidence="8">
    <location>
        <begin position="1308"/>
        <end position="1328"/>
    </location>
</feature>
<organism evidence="10 11">
    <name type="scientific">Cylicocyclus nassatus</name>
    <name type="common">Nematode worm</name>
    <dbReference type="NCBI Taxonomy" id="53992"/>
    <lineage>
        <taxon>Eukaryota</taxon>
        <taxon>Metazoa</taxon>
        <taxon>Ecdysozoa</taxon>
        <taxon>Nematoda</taxon>
        <taxon>Chromadorea</taxon>
        <taxon>Rhabditida</taxon>
        <taxon>Rhabditina</taxon>
        <taxon>Rhabditomorpha</taxon>
        <taxon>Strongyloidea</taxon>
        <taxon>Strongylidae</taxon>
        <taxon>Cylicocyclus</taxon>
    </lineage>
</organism>
<feature type="transmembrane region" description="Helical" evidence="8">
    <location>
        <begin position="1202"/>
        <end position="1225"/>
    </location>
</feature>
<evidence type="ECO:0000256" key="2">
    <source>
        <dbReference type="ARBA" id="ARBA00007200"/>
    </source>
</evidence>
<dbReference type="PANTHER" id="PTHR10877">
    <property type="entry name" value="POLYCYSTIN FAMILY MEMBER"/>
    <property type="match status" value="1"/>
</dbReference>
<dbReference type="PROSITE" id="PS50095">
    <property type="entry name" value="PLAT"/>
    <property type="match status" value="1"/>
</dbReference>
<feature type="domain" description="PLAT" evidence="9">
    <location>
        <begin position="552"/>
        <end position="675"/>
    </location>
</feature>
<feature type="transmembrane region" description="Helical" evidence="8">
    <location>
        <begin position="1246"/>
        <end position="1276"/>
    </location>
</feature>
<dbReference type="EMBL" id="CATQJL010000305">
    <property type="protein sequence ID" value="CAJ0603330.1"/>
    <property type="molecule type" value="Genomic_DNA"/>
</dbReference>
<proteinExistence type="inferred from homology"/>